<sequence length="208" mass="23601">MLSLLVVDTVLTNEPTTDRVHFPRLASLPIRLGGLGLYSTKGSSSYAFMASRAQSWVLRDHLLRDSGICGMDDDYVSSLACLRDMIPSFDFSCFTNKDTAPFKTQQTPTSAFFSEIVKDMEVHFDIPVRHKAVFECLYALHAQDFLLDIPIDGLSQHMSPVKYRTILKYRLMIPLFLVDVICLVRRKPCLDSFGEHAVHCKELPGFKY</sequence>
<evidence type="ECO:0000313" key="1">
    <source>
        <dbReference type="EMBL" id="GEU76637.1"/>
    </source>
</evidence>
<dbReference type="AlphaFoldDB" id="A0A6L2MTI4"/>
<gene>
    <name evidence="1" type="ORF">Tci_048615</name>
</gene>
<dbReference type="PANTHER" id="PTHR48462:SF1">
    <property type="entry name" value="PROTEIN, PUTATIVE-RELATED"/>
    <property type="match status" value="1"/>
</dbReference>
<dbReference type="EMBL" id="BKCJ010007318">
    <property type="protein sequence ID" value="GEU76637.1"/>
    <property type="molecule type" value="Genomic_DNA"/>
</dbReference>
<protein>
    <submittedName>
        <fullName evidence="1">Auxilin-like protein</fullName>
    </submittedName>
</protein>
<proteinExistence type="predicted"/>
<accession>A0A6L2MTI4</accession>
<name>A0A6L2MTI4_TANCI</name>
<comment type="caution">
    <text evidence="1">The sequence shown here is derived from an EMBL/GenBank/DDBJ whole genome shotgun (WGS) entry which is preliminary data.</text>
</comment>
<organism evidence="1">
    <name type="scientific">Tanacetum cinerariifolium</name>
    <name type="common">Dalmatian daisy</name>
    <name type="synonym">Chrysanthemum cinerariifolium</name>
    <dbReference type="NCBI Taxonomy" id="118510"/>
    <lineage>
        <taxon>Eukaryota</taxon>
        <taxon>Viridiplantae</taxon>
        <taxon>Streptophyta</taxon>
        <taxon>Embryophyta</taxon>
        <taxon>Tracheophyta</taxon>
        <taxon>Spermatophyta</taxon>
        <taxon>Magnoliopsida</taxon>
        <taxon>eudicotyledons</taxon>
        <taxon>Gunneridae</taxon>
        <taxon>Pentapetalae</taxon>
        <taxon>asterids</taxon>
        <taxon>campanulids</taxon>
        <taxon>Asterales</taxon>
        <taxon>Asteraceae</taxon>
        <taxon>Asteroideae</taxon>
        <taxon>Anthemideae</taxon>
        <taxon>Anthemidinae</taxon>
        <taxon>Tanacetum</taxon>
    </lineage>
</organism>
<reference evidence="1" key="1">
    <citation type="journal article" date="2019" name="Sci. Rep.">
        <title>Draft genome of Tanacetum cinerariifolium, the natural source of mosquito coil.</title>
        <authorList>
            <person name="Yamashiro T."/>
            <person name="Shiraishi A."/>
            <person name="Satake H."/>
            <person name="Nakayama K."/>
        </authorList>
    </citation>
    <scope>NUCLEOTIDE SEQUENCE</scope>
</reference>
<dbReference type="PANTHER" id="PTHR48462">
    <property type="entry name" value="PROTEIN, PUTATIVE-RELATED"/>
    <property type="match status" value="1"/>
</dbReference>